<reference evidence="7 8" key="1">
    <citation type="journal article" date="2008" name="ISME J.">
        <title>Comparative genomics of two ecotypes of the marine planktonic copiotroph Alteromonas macleodii suggests alternative lifestyles associated with different kinds of particulate organic matter.</title>
        <authorList>
            <person name="Ivars-Martinez E."/>
            <person name="Martin-Cuadrado A.B."/>
            <person name="D'Auria G."/>
            <person name="Mira A."/>
            <person name="Ferriera S."/>
            <person name="Johnson J."/>
            <person name="Friedman R."/>
            <person name="Rodriguez-Valera F."/>
        </authorList>
    </citation>
    <scope>NUCLEOTIDE SEQUENCE [LARGE SCALE GENOMIC DNA]</scope>
    <source>
        <strain evidence="8">DSM 17117 / CIP 110805 / LMG 28347 / Deep ecotype</strain>
    </source>
</reference>
<dbReference type="SUPFAM" id="SSF55073">
    <property type="entry name" value="Nucleotide cyclase"/>
    <property type="match status" value="1"/>
</dbReference>
<dbReference type="Proteomes" id="UP000001870">
    <property type="component" value="Chromosome"/>
</dbReference>
<dbReference type="Pfam" id="PF07494">
    <property type="entry name" value="Reg_prop"/>
    <property type="match status" value="1"/>
</dbReference>
<dbReference type="InterPro" id="IPR000160">
    <property type="entry name" value="GGDEF_dom"/>
</dbReference>
<dbReference type="EC" id="2.7.7.65" evidence="2"/>
<keyword evidence="5" id="KW-1133">Transmembrane helix</keyword>
<comment type="catalytic activity">
    <reaction evidence="3">
        <text>2 GTP = 3',3'-c-di-GMP + 2 diphosphate</text>
        <dbReference type="Rhea" id="RHEA:24898"/>
        <dbReference type="ChEBI" id="CHEBI:33019"/>
        <dbReference type="ChEBI" id="CHEBI:37565"/>
        <dbReference type="ChEBI" id="CHEBI:58805"/>
        <dbReference type="EC" id="2.7.7.65"/>
    </reaction>
</comment>
<evidence type="ECO:0000313" key="8">
    <source>
        <dbReference type="Proteomes" id="UP000001870"/>
    </source>
</evidence>
<feature type="transmembrane region" description="Helical" evidence="5">
    <location>
        <begin position="793"/>
        <end position="812"/>
    </location>
</feature>
<dbReference type="PANTHER" id="PTHR45138:SF9">
    <property type="entry name" value="DIGUANYLATE CYCLASE DGCM-RELATED"/>
    <property type="match status" value="1"/>
</dbReference>
<evidence type="ECO:0000259" key="6">
    <source>
        <dbReference type="PROSITE" id="PS50887"/>
    </source>
</evidence>
<dbReference type="CDD" id="cd00146">
    <property type="entry name" value="PKD"/>
    <property type="match status" value="1"/>
</dbReference>
<proteinExistence type="predicted"/>
<dbReference type="NCBIfam" id="TIGR00254">
    <property type="entry name" value="GGDEF"/>
    <property type="match status" value="1"/>
</dbReference>
<feature type="coiled-coil region" evidence="4">
    <location>
        <begin position="814"/>
        <end position="848"/>
    </location>
</feature>
<dbReference type="PANTHER" id="PTHR45138">
    <property type="entry name" value="REGULATORY COMPONENTS OF SENSORY TRANSDUCTION SYSTEM"/>
    <property type="match status" value="1"/>
</dbReference>
<dbReference type="InterPro" id="IPR043128">
    <property type="entry name" value="Rev_trsase/Diguanyl_cyclase"/>
</dbReference>
<organism evidence="7 8">
    <name type="scientific">Alteromonas mediterranea (strain DSM 17117 / CIP 110805 / LMG 28347 / Deep ecotype)</name>
    <dbReference type="NCBI Taxonomy" id="1774373"/>
    <lineage>
        <taxon>Bacteria</taxon>
        <taxon>Pseudomonadati</taxon>
        <taxon>Pseudomonadota</taxon>
        <taxon>Gammaproteobacteria</taxon>
        <taxon>Alteromonadales</taxon>
        <taxon>Alteromonadaceae</taxon>
        <taxon>Alteromonas/Salinimonas group</taxon>
        <taxon>Alteromonas</taxon>
    </lineage>
</organism>
<dbReference type="HOGENOM" id="CLU_000445_28_4_6"/>
<dbReference type="AlphaFoldDB" id="F2GA94"/>
<dbReference type="Gene3D" id="3.30.70.270">
    <property type="match status" value="1"/>
</dbReference>
<reference evidence="7 8" key="2">
    <citation type="journal article" date="2015" name="Antonie Van Leeuwenhoek">
        <title>Ecophysiological diversity of a novel member of the genus Alteromonas, and description of Alteromonas mediterranea sp. nov.</title>
        <authorList>
            <person name="Ivanova E.P."/>
            <person name="Lopez-Perez M."/>
            <person name="Zabalos M."/>
            <person name="Nguyen S.H."/>
            <person name="Webb H.K."/>
            <person name="Ryan J."/>
            <person name="Lagutin K."/>
            <person name="Vyssotski M."/>
            <person name="Crawford R.J."/>
            <person name="Rodriguez-Valera F."/>
        </authorList>
    </citation>
    <scope>NUCLEOTIDE SEQUENCE [LARGE SCALE GENOMIC DNA]</scope>
    <source>
        <strain evidence="8">DSM 17117 / CIP 110805 / LMG 28347 / Deep ecotype</strain>
    </source>
</reference>
<evidence type="ECO:0000256" key="1">
    <source>
        <dbReference type="ARBA" id="ARBA00001946"/>
    </source>
</evidence>
<feature type="transmembrane region" description="Helical" evidence="5">
    <location>
        <begin position="12"/>
        <end position="36"/>
    </location>
</feature>
<dbReference type="FunFam" id="3.30.70.270:FF:000001">
    <property type="entry name" value="Diguanylate cyclase domain protein"/>
    <property type="match status" value="1"/>
</dbReference>
<dbReference type="Pfam" id="PF07495">
    <property type="entry name" value="Y_Y_Y"/>
    <property type="match status" value="1"/>
</dbReference>
<dbReference type="InterPro" id="IPR013783">
    <property type="entry name" value="Ig-like_fold"/>
</dbReference>
<evidence type="ECO:0000256" key="3">
    <source>
        <dbReference type="ARBA" id="ARBA00034247"/>
    </source>
</evidence>
<dbReference type="GO" id="GO:0052621">
    <property type="term" value="F:diguanylate cyclase activity"/>
    <property type="evidence" value="ECO:0007669"/>
    <property type="project" value="UniProtKB-EC"/>
</dbReference>
<dbReference type="SUPFAM" id="SSF63829">
    <property type="entry name" value="Calcium-dependent phosphotriesterase"/>
    <property type="match status" value="2"/>
</dbReference>
<dbReference type="InterPro" id="IPR011123">
    <property type="entry name" value="Y_Y_Y"/>
</dbReference>
<dbReference type="KEGG" id="amc:MADE_1008750"/>
<dbReference type="SMART" id="SM00267">
    <property type="entry name" value="GGDEF"/>
    <property type="match status" value="1"/>
</dbReference>
<dbReference type="InterPro" id="IPR015943">
    <property type="entry name" value="WD40/YVTN_repeat-like_dom_sf"/>
</dbReference>
<gene>
    <name evidence="7" type="ordered locus">MADE_1008750</name>
</gene>
<accession>F2GA94</accession>
<protein>
    <recommendedName>
        <fullName evidence="2">diguanylate cyclase</fullName>
        <ecNumber evidence="2">2.7.7.65</ecNumber>
    </recommendedName>
</protein>
<evidence type="ECO:0000256" key="2">
    <source>
        <dbReference type="ARBA" id="ARBA00012528"/>
    </source>
</evidence>
<dbReference type="Gene3D" id="2.60.40.10">
    <property type="entry name" value="Immunoglobulins"/>
    <property type="match status" value="1"/>
</dbReference>
<evidence type="ECO:0000256" key="5">
    <source>
        <dbReference type="SAM" id="Phobius"/>
    </source>
</evidence>
<feature type="domain" description="GGDEF" evidence="6">
    <location>
        <begin position="876"/>
        <end position="1005"/>
    </location>
</feature>
<comment type="cofactor">
    <cofactor evidence="1">
        <name>Mg(2+)</name>
        <dbReference type="ChEBI" id="CHEBI:18420"/>
    </cofactor>
</comment>
<dbReference type="EMBL" id="CP001103">
    <property type="protein sequence ID" value="AEA97888.2"/>
    <property type="molecule type" value="Genomic_DNA"/>
</dbReference>
<name>F2GA94_ALTMD</name>
<keyword evidence="8" id="KW-1185">Reference proteome</keyword>
<dbReference type="InterPro" id="IPR011110">
    <property type="entry name" value="Reg_prop"/>
</dbReference>
<dbReference type="Gene3D" id="2.130.10.10">
    <property type="entry name" value="YVTN repeat-like/Quinoprotein amine dehydrogenase"/>
    <property type="match status" value="2"/>
</dbReference>
<sequence>MKVSGIRVTLRYELYLTISVIMRGHLTYLFLLFSFLTNYTFHARAQFAPPVFRSFDMESGISHVTVSDIAEDKYGFLWLASQSGIDKFDGYTFRNFGMWGEDKSKGLQTLTALQIEASLDGQHMWVGTFSGLSRLNVDTERFEHYTLPTASPFNKQVINRIKTTHDGKLWIVSERNLYAYHEETNSIELISYLPDTTSTLTDVELIGNTLYVTSTSGLYKLDLIKQTLELVAFEGVNFTRLVAAQRSRFWLGTATHGICLFDPNAKSEPITRLCTSEVHGLSDNYVSDILLRRNGDLWVTTERGINILTAHSPYTVLRFPISKKDSANERFSSLYQTQSGLVVVGTKDNGFAISNPELSNFYSSEVGDGRIVGSMAHYKDNKVWLTNEKGLWLYDAVDKTHQGPFTSSGAQVSDDKANDKLTSLVYDKKTETLWVSMRSGLAKFNNETNQLDIVALQGKSGYSINIDADGDIWFGGYSDGVFVYRPSERRVIKQWPLSLTTRILFENEESAWLSTVSGLYVANKLTGELINVSQYTDKITDRTVVTWISRSKRGGYWVGTQAAGLYFITKDGDDLSSLKVTQIKPESRLSNISIGAIVEDNEYGLWISTIEGITYLAPDLSSLSYYGAEHGAISTGYYIGSVASTDNNTILFGGSEGVTQFTPSQVTNLKWTPGVHLTNVKVVSRNNSNSTTAERRLNLGGKIALNDNNIALSIEFAATDFMNANELRYAYKLVDFESSWRITDAKTRVATYTNLNPGHYRFTVKAINKENEWSSDEAQLEVIIIPPWWDKPIWRVVIVLIILLLITSIVWFRIASLKKRSAELALKVEEKTKDLEEVVEKLTRLSTQDSLTGLKNRRYFTQRAKAEWQEFQRHGHTFSLLLLDIDYFKRINDEYGHQTGDSVLVKIAKILQSSLRESDVIARWGGEEFLILLPSLKEQEAYWVAEKLRKAVASLVIDSPPYQLNVTITCGVADIKNYDSIEACIHAVDKKLYKGKEAGRNAVVR</sequence>
<dbReference type="PROSITE" id="PS50887">
    <property type="entry name" value="GGDEF"/>
    <property type="match status" value="1"/>
</dbReference>
<evidence type="ECO:0000313" key="7">
    <source>
        <dbReference type="EMBL" id="AEA97888.2"/>
    </source>
</evidence>
<dbReference type="InterPro" id="IPR050469">
    <property type="entry name" value="Diguanylate_Cyclase"/>
</dbReference>
<keyword evidence="5" id="KW-0472">Membrane</keyword>
<keyword evidence="4" id="KW-0175">Coiled coil</keyword>
<keyword evidence="5" id="KW-0812">Transmembrane</keyword>
<dbReference type="InterPro" id="IPR029787">
    <property type="entry name" value="Nucleotide_cyclase"/>
</dbReference>
<evidence type="ECO:0000256" key="4">
    <source>
        <dbReference type="SAM" id="Coils"/>
    </source>
</evidence>
<dbReference type="CDD" id="cd01949">
    <property type="entry name" value="GGDEF"/>
    <property type="match status" value="1"/>
</dbReference>
<dbReference type="Pfam" id="PF00990">
    <property type="entry name" value="GGDEF"/>
    <property type="match status" value="1"/>
</dbReference>